<evidence type="ECO:0000256" key="1">
    <source>
        <dbReference type="SAM" id="MobiDB-lite"/>
    </source>
</evidence>
<dbReference type="RefSeq" id="WP_182541982.1">
    <property type="nucleotide sequence ID" value="NZ_JACGXA010000003.1"/>
</dbReference>
<gene>
    <name evidence="2" type="ORF">FB382_004332</name>
</gene>
<protein>
    <submittedName>
        <fullName evidence="2">Uncharacterized protein YjcR</fullName>
    </submittedName>
</protein>
<feature type="compositionally biased region" description="Basic and acidic residues" evidence="1">
    <location>
        <begin position="84"/>
        <end position="102"/>
    </location>
</feature>
<evidence type="ECO:0000313" key="2">
    <source>
        <dbReference type="EMBL" id="MBA8805987.1"/>
    </source>
</evidence>
<evidence type="ECO:0000313" key="3">
    <source>
        <dbReference type="Proteomes" id="UP000580910"/>
    </source>
</evidence>
<feature type="region of interest" description="Disordered" evidence="1">
    <location>
        <begin position="66"/>
        <end position="102"/>
    </location>
</feature>
<reference evidence="2 3" key="1">
    <citation type="submission" date="2020-07" db="EMBL/GenBank/DDBJ databases">
        <title>Sequencing the genomes of 1000 actinobacteria strains.</title>
        <authorList>
            <person name="Klenk H.-P."/>
        </authorList>
    </citation>
    <scope>NUCLEOTIDE SEQUENCE [LARGE SCALE GENOMIC DNA]</scope>
    <source>
        <strain evidence="2 3">DSM 21349</strain>
    </source>
</reference>
<proteinExistence type="predicted"/>
<sequence length="102" mass="11020">MTPQHKGVVPPDHAARLIALRDQADTAAAAFKDAVADALKAGGSVREVAKVTGLSTRTVREWGTARGWPTQEQKTVNTERRRRNAEWRDGIEAGMKELGGDG</sequence>
<keyword evidence="3" id="KW-1185">Reference proteome</keyword>
<accession>A0A7W3J4B7</accession>
<dbReference type="AlphaFoldDB" id="A0A7W3J4B7"/>
<organism evidence="2 3">
    <name type="scientific">Nocardioides ginsengisegetis</name>
    <dbReference type="NCBI Taxonomy" id="661491"/>
    <lineage>
        <taxon>Bacteria</taxon>
        <taxon>Bacillati</taxon>
        <taxon>Actinomycetota</taxon>
        <taxon>Actinomycetes</taxon>
        <taxon>Propionibacteriales</taxon>
        <taxon>Nocardioidaceae</taxon>
        <taxon>Nocardioides</taxon>
    </lineage>
</organism>
<dbReference type="Proteomes" id="UP000580910">
    <property type="component" value="Unassembled WGS sequence"/>
</dbReference>
<name>A0A7W3J4B7_9ACTN</name>
<comment type="caution">
    <text evidence="2">The sequence shown here is derived from an EMBL/GenBank/DDBJ whole genome shotgun (WGS) entry which is preliminary data.</text>
</comment>
<dbReference type="EMBL" id="JACGXA010000003">
    <property type="protein sequence ID" value="MBA8805987.1"/>
    <property type="molecule type" value="Genomic_DNA"/>
</dbReference>